<dbReference type="GeneID" id="38117926"/>
<evidence type="ECO:0000313" key="2">
    <source>
        <dbReference type="Proteomes" id="UP000256690"/>
    </source>
</evidence>
<dbReference type="OrthoDB" id="4364812at2759"/>
<dbReference type="STRING" id="1810919.A0A3D8REV0"/>
<comment type="caution">
    <text evidence="1">The sequence shown here is derived from an EMBL/GenBank/DDBJ whole genome shotgun (WGS) entry which is preliminary data.</text>
</comment>
<dbReference type="RefSeq" id="XP_026601604.1">
    <property type="nucleotide sequence ID" value="XM_026749572.1"/>
</dbReference>
<organism evidence="1 2">
    <name type="scientific">Aspergillus mulundensis</name>
    <dbReference type="NCBI Taxonomy" id="1810919"/>
    <lineage>
        <taxon>Eukaryota</taxon>
        <taxon>Fungi</taxon>
        <taxon>Dikarya</taxon>
        <taxon>Ascomycota</taxon>
        <taxon>Pezizomycotina</taxon>
        <taxon>Eurotiomycetes</taxon>
        <taxon>Eurotiomycetidae</taxon>
        <taxon>Eurotiales</taxon>
        <taxon>Aspergillaceae</taxon>
        <taxon>Aspergillus</taxon>
        <taxon>Aspergillus subgen. Nidulantes</taxon>
    </lineage>
</organism>
<dbReference type="EMBL" id="PVWQ01000009">
    <property type="protein sequence ID" value="RDW72384.1"/>
    <property type="molecule type" value="Genomic_DNA"/>
</dbReference>
<accession>A0A3D8REV0</accession>
<keyword evidence="2" id="KW-1185">Reference proteome</keyword>
<name>A0A3D8REV0_9EURO</name>
<protein>
    <submittedName>
        <fullName evidence="1">Uncharacterized protein</fullName>
    </submittedName>
</protein>
<sequence length="273" mass="31513">MLDWNDTSLRSVPADRQEKWDYTTPASEAESKRQWEILAWQYQRLTLFERWSYYKPLVGVVPPAPASQELSERILGSNQTTQERKISESHSCRGHIAPLWLRTCYDPTMATRYGELEWAANPQDFLEDRVLDNEALYAFPDGPDSWRRVLVRMPAFTEFLGACPMDGDGANFQYHSGLDDDEILQQIEAIPDERSREISRISRRVQAVLYLVDREAISAGVIKVLWLDEHGEAVWDNRIQPDGLEELTLQVQDAIRFDEIVDQDGNRGDLLLI</sequence>
<dbReference type="Proteomes" id="UP000256690">
    <property type="component" value="Unassembled WGS sequence"/>
</dbReference>
<dbReference type="AlphaFoldDB" id="A0A3D8REV0"/>
<proteinExistence type="predicted"/>
<evidence type="ECO:0000313" key="1">
    <source>
        <dbReference type="EMBL" id="RDW72384.1"/>
    </source>
</evidence>
<reference evidence="1 2" key="1">
    <citation type="journal article" date="2018" name="IMA Fungus">
        <title>IMA Genome-F 9: Draft genome sequence of Annulohypoxylon stygium, Aspergillus mulundensis, Berkeleyomyces basicola (syn. Thielaviopsis basicola), Ceratocystis smalleyi, two Cercospora beticola strains, Coleophoma cylindrospora, Fusarium fracticaudum, Phialophora cf. hyalina, and Morchella septimelata.</title>
        <authorList>
            <person name="Wingfield B.D."/>
            <person name="Bills G.F."/>
            <person name="Dong Y."/>
            <person name="Huang W."/>
            <person name="Nel W.J."/>
            <person name="Swalarsk-Parry B.S."/>
            <person name="Vaghefi N."/>
            <person name="Wilken P.M."/>
            <person name="An Z."/>
            <person name="de Beer Z.W."/>
            <person name="De Vos L."/>
            <person name="Chen L."/>
            <person name="Duong T.A."/>
            <person name="Gao Y."/>
            <person name="Hammerbacher A."/>
            <person name="Kikkert J.R."/>
            <person name="Li Y."/>
            <person name="Li H."/>
            <person name="Li K."/>
            <person name="Li Q."/>
            <person name="Liu X."/>
            <person name="Ma X."/>
            <person name="Naidoo K."/>
            <person name="Pethybridge S.J."/>
            <person name="Sun J."/>
            <person name="Steenkamp E.T."/>
            <person name="van der Nest M.A."/>
            <person name="van Wyk S."/>
            <person name="Wingfield M.J."/>
            <person name="Xiong C."/>
            <person name="Yue Q."/>
            <person name="Zhang X."/>
        </authorList>
    </citation>
    <scope>NUCLEOTIDE SEQUENCE [LARGE SCALE GENOMIC DNA]</scope>
    <source>
        <strain evidence="1 2">DSM 5745</strain>
    </source>
</reference>
<gene>
    <name evidence="1" type="ORF">DSM5745_07556</name>
</gene>